<feature type="transmembrane region" description="Helical" evidence="2">
    <location>
        <begin position="211"/>
        <end position="229"/>
    </location>
</feature>
<dbReference type="OrthoDB" id="1884658at2759"/>
<feature type="transmembrane region" description="Helical" evidence="2">
    <location>
        <begin position="444"/>
        <end position="465"/>
    </location>
</feature>
<feature type="compositionally biased region" description="Basic and acidic residues" evidence="1">
    <location>
        <begin position="412"/>
        <end position="427"/>
    </location>
</feature>
<comment type="caution">
    <text evidence="3">The sequence shown here is derived from an EMBL/GenBank/DDBJ whole genome shotgun (WGS) entry which is preliminary data.</text>
</comment>
<proteinExistence type="predicted"/>
<evidence type="ECO:0008006" key="5">
    <source>
        <dbReference type="Google" id="ProtNLM"/>
    </source>
</evidence>
<dbReference type="InterPro" id="IPR037185">
    <property type="entry name" value="EmrE-like"/>
</dbReference>
<dbReference type="AlphaFoldDB" id="A0A5J4YZW7"/>
<name>A0A5J4YZW7_PORPP</name>
<keyword evidence="2" id="KW-0472">Membrane</keyword>
<evidence type="ECO:0000313" key="4">
    <source>
        <dbReference type="Proteomes" id="UP000324585"/>
    </source>
</evidence>
<feature type="region of interest" description="Disordered" evidence="1">
    <location>
        <begin position="391"/>
        <end position="427"/>
    </location>
</feature>
<feature type="transmembrane region" description="Helical" evidence="2">
    <location>
        <begin position="514"/>
        <end position="535"/>
    </location>
</feature>
<dbReference type="OMA" id="NAWHTHA"/>
<dbReference type="Proteomes" id="UP000324585">
    <property type="component" value="Unassembled WGS sequence"/>
</dbReference>
<sequence>MQHCIAITTHSARGTARGTARALPCALRVWCCAPQGGRPRQPLDSELAGEERALWIARPSRRLAVPARAPEADRSARALNAWHTHAMPNNLMIGKNAPGASIVTASSAARAGAIRADNADASRMVINSGSARLVMALTHVARVLGVFVSFSMMSAPRLAEDDAATANNAILAHIPVPLCVCLYMLAAASVLLAMQMPWKGRKIGTPRLKRLVLNALGYLACHLAWMFGLKRCGPMRAFLMEGAELPMLYVYATLSGKEKPSRMKTRGALLILMAYVLIMYDASGEAKTPAVVTKAEHGFLEKTHLGIEKLQHVMHDMNSRAPEDNPFHRPAAAADDENLQNRKHRFRADVYSRRHLLAEEVFSIDTQLASSHAGFAEGRRHLLSAEQINQGEEAEDAERVEEGNFSAQNISRARDSNGSRLDPEKKSLSRREMEAIISSTKDTVGIRGEIGVLLILLSSMLTQLFREENRKLATEVGGAKRYYSMMVTCAAFLSCPIGLLACFFTKSWLQPGDIMHAVGGSTFIGFFYVVIPFYVRSLVSTALGQRSLLKMSMVIPFLIAGIFSAFYNGIEPGGFSLWLLSAFALDIAGMMYMTNSSRPVKAYELPTHLGDA</sequence>
<feature type="transmembrane region" description="Helical" evidence="2">
    <location>
        <begin position="573"/>
        <end position="593"/>
    </location>
</feature>
<feature type="transmembrane region" description="Helical" evidence="2">
    <location>
        <begin position="486"/>
        <end position="508"/>
    </location>
</feature>
<feature type="transmembrane region" description="Helical" evidence="2">
    <location>
        <begin position="170"/>
        <end position="191"/>
    </location>
</feature>
<dbReference type="EMBL" id="VRMN01000002">
    <property type="protein sequence ID" value="KAA8496560.1"/>
    <property type="molecule type" value="Genomic_DNA"/>
</dbReference>
<gene>
    <name evidence="3" type="ORF">FVE85_0289</name>
</gene>
<accession>A0A5J4YZW7</accession>
<feature type="transmembrane region" description="Helical" evidence="2">
    <location>
        <begin position="547"/>
        <end position="567"/>
    </location>
</feature>
<protein>
    <recommendedName>
        <fullName evidence="5">EamA domain-containing protein</fullName>
    </recommendedName>
</protein>
<dbReference type="SUPFAM" id="SSF103481">
    <property type="entry name" value="Multidrug resistance efflux transporter EmrE"/>
    <property type="match status" value="1"/>
</dbReference>
<evidence type="ECO:0000313" key="3">
    <source>
        <dbReference type="EMBL" id="KAA8496560.1"/>
    </source>
</evidence>
<keyword evidence="4" id="KW-1185">Reference proteome</keyword>
<feature type="transmembrane region" description="Helical" evidence="2">
    <location>
        <begin position="133"/>
        <end position="150"/>
    </location>
</feature>
<reference evidence="4" key="1">
    <citation type="journal article" date="2019" name="Nat. Commun.">
        <title>Expansion of phycobilisome linker gene families in mesophilic red algae.</title>
        <authorList>
            <person name="Lee J."/>
            <person name="Kim D."/>
            <person name="Bhattacharya D."/>
            <person name="Yoon H.S."/>
        </authorList>
    </citation>
    <scope>NUCLEOTIDE SEQUENCE [LARGE SCALE GENOMIC DNA]</scope>
    <source>
        <strain evidence="4">CCMP 1328</strain>
    </source>
</reference>
<evidence type="ECO:0000256" key="1">
    <source>
        <dbReference type="SAM" id="MobiDB-lite"/>
    </source>
</evidence>
<organism evidence="3 4">
    <name type="scientific">Porphyridium purpureum</name>
    <name type="common">Red alga</name>
    <name type="synonym">Porphyridium cruentum</name>
    <dbReference type="NCBI Taxonomy" id="35688"/>
    <lineage>
        <taxon>Eukaryota</taxon>
        <taxon>Rhodophyta</taxon>
        <taxon>Bangiophyceae</taxon>
        <taxon>Porphyridiales</taxon>
        <taxon>Porphyridiaceae</taxon>
        <taxon>Porphyridium</taxon>
    </lineage>
</organism>
<evidence type="ECO:0000256" key="2">
    <source>
        <dbReference type="SAM" id="Phobius"/>
    </source>
</evidence>
<keyword evidence="2" id="KW-1133">Transmembrane helix</keyword>
<keyword evidence="2" id="KW-0812">Transmembrane</keyword>